<dbReference type="SUPFAM" id="SSF52172">
    <property type="entry name" value="CheY-like"/>
    <property type="match status" value="1"/>
</dbReference>
<feature type="coiled-coil region" evidence="15">
    <location>
        <begin position="124"/>
        <end position="179"/>
    </location>
</feature>
<evidence type="ECO:0000256" key="7">
    <source>
        <dbReference type="ARBA" id="ARBA00022679"/>
    </source>
</evidence>
<dbReference type="PROSITE" id="PS50110">
    <property type="entry name" value="RESPONSE_REGULATORY"/>
    <property type="match status" value="1"/>
</dbReference>
<keyword evidence="8" id="KW-0547">Nucleotide-binding</keyword>
<dbReference type="SUPFAM" id="SSF47384">
    <property type="entry name" value="Homodimeric domain of signal transducing histidine kinase"/>
    <property type="match status" value="1"/>
</dbReference>
<evidence type="ECO:0000256" key="5">
    <source>
        <dbReference type="ARBA" id="ARBA00022475"/>
    </source>
</evidence>
<evidence type="ECO:0000256" key="6">
    <source>
        <dbReference type="ARBA" id="ARBA00022553"/>
    </source>
</evidence>
<feature type="coiled-coil region" evidence="15">
    <location>
        <begin position="434"/>
        <end position="503"/>
    </location>
</feature>
<dbReference type="InterPro" id="IPR029016">
    <property type="entry name" value="GAF-like_dom_sf"/>
</dbReference>
<evidence type="ECO:0000256" key="4">
    <source>
        <dbReference type="ARBA" id="ARBA00012438"/>
    </source>
</evidence>
<dbReference type="Gene3D" id="3.30.565.10">
    <property type="entry name" value="Histidine kinase-like ATPase, C-terminal domain"/>
    <property type="match status" value="1"/>
</dbReference>
<dbReference type="InterPro" id="IPR036097">
    <property type="entry name" value="HisK_dim/P_sf"/>
</dbReference>
<evidence type="ECO:0000256" key="10">
    <source>
        <dbReference type="ARBA" id="ARBA00022840"/>
    </source>
</evidence>
<dbReference type="InterPro" id="IPR004358">
    <property type="entry name" value="Sig_transdc_His_kin-like_C"/>
</dbReference>
<feature type="transmembrane region" description="Helical" evidence="16">
    <location>
        <begin position="13"/>
        <end position="32"/>
    </location>
</feature>
<protein>
    <recommendedName>
        <fullName evidence="13">Circadian input-output histidine kinase CikA</fullName>
        <ecNumber evidence="4">2.7.13.3</ecNumber>
    </recommendedName>
</protein>
<dbReference type="Pfam" id="PF02518">
    <property type="entry name" value="HATPase_c"/>
    <property type="match status" value="1"/>
</dbReference>
<evidence type="ECO:0000256" key="8">
    <source>
        <dbReference type="ARBA" id="ARBA00022741"/>
    </source>
</evidence>
<organism evidence="20 21">
    <name type="scientific">Psychrobacillus psychrotolerans</name>
    <dbReference type="NCBI Taxonomy" id="126156"/>
    <lineage>
        <taxon>Bacteria</taxon>
        <taxon>Bacillati</taxon>
        <taxon>Bacillota</taxon>
        <taxon>Bacilli</taxon>
        <taxon>Bacillales</taxon>
        <taxon>Bacillaceae</taxon>
        <taxon>Psychrobacillus</taxon>
    </lineage>
</organism>
<dbReference type="FunFam" id="3.30.565.10:FF:000010">
    <property type="entry name" value="Sensor histidine kinase RcsC"/>
    <property type="match status" value="1"/>
</dbReference>
<keyword evidence="11" id="KW-0902">Two-component regulatory system</keyword>
<comment type="subcellular location">
    <subcellularLocation>
        <location evidence="2">Cell membrane</location>
        <topology evidence="2">Multi-pass membrane protein</topology>
    </subcellularLocation>
</comment>
<evidence type="ECO:0000256" key="9">
    <source>
        <dbReference type="ARBA" id="ARBA00022777"/>
    </source>
</evidence>
<dbReference type="GO" id="GO:0005886">
    <property type="term" value="C:plasma membrane"/>
    <property type="evidence" value="ECO:0007669"/>
    <property type="project" value="UniProtKB-SubCell"/>
</dbReference>
<keyword evidence="10" id="KW-0067">ATP-binding</keyword>
<dbReference type="CDD" id="cd06225">
    <property type="entry name" value="HAMP"/>
    <property type="match status" value="1"/>
</dbReference>
<dbReference type="CDD" id="cd19410">
    <property type="entry name" value="HK9-like_sensor"/>
    <property type="match status" value="1"/>
</dbReference>
<evidence type="ECO:0000313" key="21">
    <source>
        <dbReference type="Proteomes" id="UP000198734"/>
    </source>
</evidence>
<dbReference type="Proteomes" id="UP000198734">
    <property type="component" value="Unassembled WGS sequence"/>
</dbReference>
<dbReference type="InterPro" id="IPR011006">
    <property type="entry name" value="CheY-like_superfamily"/>
</dbReference>
<accession>A0A1I6AVQ2</accession>
<keyword evidence="9 20" id="KW-0418">Kinase</keyword>
<evidence type="ECO:0000256" key="1">
    <source>
        <dbReference type="ARBA" id="ARBA00000085"/>
    </source>
</evidence>
<comment type="catalytic activity">
    <reaction evidence="1">
        <text>ATP + protein L-histidine = ADP + protein N-phospho-L-histidine.</text>
        <dbReference type="EC" id="2.7.13.3"/>
    </reaction>
</comment>
<evidence type="ECO:0000256" key="14">
    <source>
        <dbReference type="PROSITE-ProRule" id="PRU00169"/>
    </source>
</evidence>
<dbReference type="Gene3D" id="3.40.50.2300">
    <property type="match status" value="1"/>
</dbReference>
<dbReference type="STRING" id="126156.SAMN05421670_3653"/>
<evidence type="ECO:0000259" key="18">
    <source>
        <dbReference type="PROSITE" id="PS50110"/>
    </source>
</evidence>
<dbReference type="Gene3D" id="1.10.287.130">
    <property type="match status" value="1"/>
</dbReference>
<dbReference type="Pfam" id="PF13185">
    <property type="entry name" value="GAF_2"/>
    <property type="match status" value="1"/>
</dbReference>
<dbReference type="InterPro" id="IPR003018">
    <property type="entry name" value="GAF"/>
</dbReference>
<dbReference type="SMART" id="SM00387">
    <property type="entry name" value="HATPase_c"/>
    <property type="match status" value="1"/>
</dbReference>
<dbReference type="Pfam" id="PF00512">
    <property type="entry name" value="HisKA"/>
    <property type="match status" value="1"/>
</dbReference>
<dbReference type="CDD" id="cd00082">
    <property type="entry name" value="HisKA"/>
    <property type="match status" value="1"/>
</dbReference>
<dbReference type="Pfam" id="PF05227">
    <property type="entry name" value="CHASE3"/>
    <property type="match status" value="1"/>
</dbReference>
<keyword evidence="7" id="KW-0808">Transferase</keyword>
<dbReference type="PRINTS" id="PR00344">
    <property type="entry name" value="BCTRLSENSOR"/>
</dbReference>
<dbReference type="Gene3D" id="3.30.450.40">
    <property type="match status" value="1"/>
</dbReference>
<evidence type="ECO:0000259" key="19">
    <source>
        <dbReference type="PROSITE" id="PS50885"/>
    </source>
</evidence>
<keyword evidence="15" id="KW-0175">Coiled coil</keyword>
<dbReference type="RefSeq" id="WP_093538287.1">
    <property type="nucleotide sequence ID" value="NZ_FOXU01000009.1"/>
</dbReference>
<feature type="domain" description="HAMP" evidence="19">
    <location>
        <begin position="212"/>
        <end position="266"/>
    </location>
</feature>
<dbReference type="InterPro" id="IPR003660">
    <property type="entry name" value="HAMP_dom"/>
</dbReference>
<dbReference type="SMART" id="SM00388">
    <property type="entry name" value="HisKA"/>
    <property type="match status" value="1"/>
</dbReference>
<dbReference type="PANTHER" id="PTHR45339:SF1">
    <property type="entry name" value="HYBRID SIGNAL TRANSDUCTION HISTIDINE KINASE J"/>
    <property type="match status" value="1"/>
</dbReference>
<feature type="domain" description="Histidine kinase" evidence="17">
    <location>
        <begin position="513"/>
        <end position="745"/>
    </location>
</feature>
<dbReference type="Gene3D" id="6.10.340.10">
    <property type="match status" value="1"/>
</dbReference>
<dbReference type="PROSITE" id="PS50109">
    <property type="entry name" value="HIS_KIN"/>
    <property type="match status" value="1"/>
</dbReference>
<keyword evidence="16" id="KW-0812">Transmembrane</keyword>
<dbReference type="InterPro" id="IPR003594">
    <property type="entry name" value="HATPase_dom"/>
</dbReference>
<dbReference type="EC" id="2.7.13.3" evidence="4"/>
<dbReference type="InterPro" id="IPR007891">
    <property type="entry name" value="CHASE3"/>
</dbReference>
<evidence type="ECO:0000256" key="11">
    <source>
        <dbReference type="ARBA" id="ARBA00023012"/>
    </source>
</evidence>
<keyword evidence="21" id="KW-1185">Reference proteome</keyword>
<dbReference type="CDD" id="cd17546">
    <property type="entry name" value="REC_hyHK_CKI1_RcsC-like"/>
    <property type="match status" value="1"/>
</dbReference>
<dbReference type="SUPFAM" id="SSF158472">
    <property type="entry name" value="HAMP domain-like"/>
    <property type="match status" value="1"/>
</dbReference>
<dbReference type="PROSITE" id="PS50885">
    <property type="entry name" value="HAMP"/>
    <property type="match status" value="1"/>
</dbReference>
<dbReference type="GO" id="GO:0000155">
    <property type="term" value="F:phosphorelay sensor kinase activity"/>
    <property type="evidence" value="ECO:0007669"/>
    <property type="project" value="InterPro"/>
</dbReference>
<dbReference type="InterPro" id="IPR005467">
    <property type="entry name" value="His_kinase_dom"/>
</dbReference>
<dbReference type="SMART" id="SM00448">
    <property type="entry name" value="REC"/>
    <property type="match status" value="1"/>
</dbReference>
<proteinExistence type="inferred from homology"/>
<keyword evidence="5" id="KW-1003">Cell membrane</keyword>
<gene>
    <name evidence="20" type="ORF">SAMN05421670_3653</name>
</gene>
<evidence type="ECO:0000256" key="3">
    <source>
        <dbReference type="ARBA" id="ARBA00006402"/>
    </source>
</evidence>
<evidence type="ECO:0000256" key="13">
    <source>
        <dbReference type="ARBA" id="ARBA00074306"/>
    </source>
</evidence>
<dbReference type="SMART" id="SM00304">
    <property type="entry name" value="HAMP"/>
    <property type="match status" value="1"/>
</dbReference>
<evidence type="ECO:0000256" key="15">
    <source>
        <dbReference type="SAM" id="Coils"/>
    </source>
</evidence>
<dbReference type="CDD" id="cd16922">
    <property type="entry name" value="HATPase_EvgS-ArcB-TorS-like"/>
    <property type="match status" value="1"/>
</dbReference>
<keyword evidence="12 16" id="KW-0472">Membrane</keyword>
<sequence length="928" mass="105823">MENKWKFGIRPKITIGYIIIIVCLFASVIILNNQIRSLQQERNFLLQYNNKVETLTNNVEKFVMDMQAGQRGFVITGNEIYLEPYYKAAGEWQIEFKELYQLMADKPDQQQKLQVVRETTDLWIEEAGENAIRLKRDNDDAAIQQFYANDRGREYMQSIRNQFNDFRESEREIAQVRAEELDKQNNNLTGGLFGLLLTVSIIAIVISSQVSKSIVRTINDVTQTIKKIASNNGDLKERIHVNTNDEINELANATNDLLDNLDGREWLQTNLAEIVTKYQGVASIEALAKVFMSEIAKMTNSSSGAFYVREIEDNRNHFIKNASFADNNFEKDIGRESFRIGQGLIGQCVQEKQTFIFNEIPEDYRYISTGLGEVPPRSIFIVPILFEGDVIAVMELATMSEYSKLQQDLVKQIVETFGLSINSVIGRMEIIRLLNESRAMTEELQVQSEELQTQSEELQMQTEELTQINEQLEEKTKDAETKNKELEKIRKELEEKAEQLTLHSNYKSEFLANMSHELRTPLNSILILSEMLAENDQGRLTDEDAEFANVIHSSGEDLLSLINDILDLSKVEAGKLEVLFEEVNLSELPQHMEHVFSPIAQKKNLEFHIFKEDDVIDLFFTDEKRFQQILKNLLSNAFKFTEEGSVALTIKQIENQLQTEEMRAISKDWLEVTIADTGIGIPADKHELIFETFQQADGATVRKFGGTGLGLSICKQFARLLGGWITLQSEEGVGSVFKLVVPSLPNGLILDKHLNIDYSEVAVTQSSYEPSTAFVSDLARLDVQKQTVIEKDEVLVSLHDHTNVFQNKNILIVDDDYRNIYALKTALEKRGVNILVAKDGIECLDILQDNTEIDIVLMDIMMPNMDGYEAMYRIRNDLQLKELPVIALTAKAMKNDRDKCLEAGASDYISKPLNLDQLFSVLRVWLVS</sequence>
<evidence type="ECO:0000259" key="17">
    <source>
        <dbReference type="PROSITE" id="PS50109"/>
    </source>
</evidence>
<dbReference type="EMBL" id="FOXU01000009">
    <property type="protein sequence ID" value="SFQ72699.1"/>
    <property type="molecule type" value="Genomic_DNA"/>
</dbReference>
<comment type="similarity">
    <text evidence="3">In the N-terminal section; belongs to the phytochrome family.</text>
</comment>
<feature type="modified residue" description="4-aspartylphosphate" evidence="14">
    <location>
        <position position="859"/>
    </location>
</feature>
<evidence type="ECO:0000256" key="2">
    <source>
        <dbReference type="ARBA" id="ARBA00004651"/>
    </source>
</evidence>
<dbReference type="InterPro" id="IPR036890">
    <property type="entry name" value="HATPase_C_sf"/>
</dbReference>
<dbReference type="InterPro" id="IPR003661">
    <property type="entry name" value="HisK_dim/P_dom"/>
</dbReference>
<dbReference type="OrthoDB" id="9790669at2"/>
<evidence type="ECO:0000256" key="16">
    <source>
        <dbReference type="SAM" id="Phobius"/>
    </source>
</evidence>
<dbReference type="SUPFAM" id="SSF55874">
    <property type="entry name" value="ATPase domain of HSP90 chaperone/DNA topoisomerase II/histidine kinase"/>
    <property type="match status" value="1"/>
</dbReference>
<keyword evidence="6 14" id="KW-0597">Phosphoprotein</keyword>
<dbReference type="Pfam" id="PF00672">
    <property type="entry name" value="HAMP"/>
    <property type="match status" value="1"/>
</dbReference>
<dbReference type="SUPFAM" id="SSF55781">
    <property type="entry name" value="GAF domain-like"/>
    <property type="match status" value="1"/>
</dbReference>
<evidence type="ECO:0000256" key="12">
    <source>
        <dbReference type="ARBA" id="ARBA00023136"/>
    </source>
</evidence>
<dbReference type="GO" id="GO:0005524">
    <property type="term" value="F:ATP binding"/>
    <property type="evidence" value="ECO:0007669"/>
    <property type="project" value="UniProtKB-KW"/>
</dbReference>
<reference evidence="21" key="1">
    <citation type="submission" date="2016-10" db="EMBL/GenBank/DDBJ databases">
        <authorList>
            <person name="Varghese N."/>
            <person name="Submissions S."/>
        </authorList>
    </citation>
    <scope>NUCLEOTIDE SEQUENCE [LARGE SCALE GENOMIC DNA]</scope>
    <source>
        <strain evidence="21">DSM 11706</strain>
    </source>
</reference>
<feature type="domain" description="Response regulatory" evidence="18">
    <location>
        <begin position="809"/>
        <end position="926"/>
    </location>
</feature>
<dbReference type="Pfam" id="PF00072">
    <property type="entry name" value="Response_reg"/>
    <property type="match status" value="1"/>
</dbReference>
<keyword evidence="16" id="KW-1133">Transmembrane helix</keyword>
<dbReference type="InterPro" id="IPR001789">
    <property type="entry name" value="Sig_transdc_resp-reg_receiver"/>
</dbReference>
<dbReference type="PANTHER" id="PTHR45339">
    <property type="entry name" value="HYBRID SIGNAL TRANSDUCTION HISTIDINE KINASE J"/>
    <property type="match status" value="1"/>
</dbReference>
<evidence type="ECO:0000313" key="20">
    <source>
        <dbReference type="EMBL" id="SFQ72699.1"/>
    </source>
</evidence>
<name>A0A1I6AVQ2_9BACI</name>
<dbReference type="AlphaFoldDB" id="A0A1I6AVQ2"/>